<dbReference type="InterPro" id="IPR000253">
    <property type="entry name" value="FHA_dom"/>
</dbReference>
<dbReference type="Gene3D" id="1.10.510.10">
    <property type="entry name" value="Transferase(Phosphotransferase) domain 1"/>
    <property type="match status" value="1"/>
</dbReference>
<keyword evidence="6" id="KW-0072">Autophagy</keyword>
<evidence type="ECO:0000313" key="12">
    <source>
        <dbReference type="EMBL" id="KAK5993881.1"/>
    </source>
</evidence>
<dbReference type="SUPFAM" id="SSF49879">
    <property type="entry name" value="SMAD/FHA domain"/>
    <property type="match status" value="1"/>
</dbReference>
<organism evidence="12 13">
    <name type="scientific">Cladobotryum mycophilum</name>
    <dbReference type="NCBI Taxonomy" id="491253"/>
    <lineage>
        <taxon>Eukaryota</taxon>
        <taxon>Fungi</taxon>
        <taxon>Dikarya</taxon>
        <taxon>Ascomycota</taxon>
        <taxon>Pezizomycotina</taxon>
        <taxon>Sordariomycetes</taxon>
        <taxon>Hypocreomycetidae</taxon>
        <taxon>Hypocreales</taxon>
        <taxon>Hypocreaceae</taxon>
        <taxon>Cladobotryum</taxon>
    </lineage>
</organism>
<evidence type="ECO:0000259" key="11">
    <source>
        <dbReference type="PROSITE" id="PS50011"/>
    </source>
</evidence>
<dbReference type="InterPro" id="IPR011009">
    <property type="entry name" value="Kinase-like_dom_sf"/>
</dbReference>
<dbReference type="PANTHER" id="PTHR24348">
    <property type="entry name" value="SERINE/THREONINE-PROTEIN KINASE UNC-51-RELATED"/>
    <property type="match status" value="1"/>
</dbReference>
<dbReference type="SUPFAM" id="SSF56112">
    <property type="entry name" value="Protein kinase-like (PK-like)"/>
    <property type="match status" value="1"/>
</dbReference>
<evidence type="ECO:0000256" key="9">
    <source>
        <dbReference type="SAM" id="MobiDB-lite"/>
    </source>
</evidence>
<evidence type="ECO:0000256" key="2">
    <source>
        <dbReference type="ARBA" id="ARBA00005575"/>
    </source>
</evidence>
<dbReference type="Proteomes" id="UP001338125">
    <property type="component" value="Unassembled WGS sequence"/>
</dbReference>
<feature type="domain" description="Protein kinase" evidence="11">
    <location>
        <begin position="174"/>
        <end position="409"/>
    </location>
</feature>
<comment type="similarity">
    <text evidence="2">Belongs to the protein kinase superfamily. CAMK Ser/Thr protein kinase family. CHEK2 subfamily.</text>
</comment>
<evidence type="ECO:0000256" key="3">
    <source>
        <dbReference type="ARBA" id="ARBA00022448"/>
    </source>
</evidence>
<evidence type="ECO:0000256" key="6">
    <source>
        <dbReference type="ARBA" id="ARBA00023006"/>
    </source>
</evidence>
<evidence type="ECO:0000256" key="4">
    <source>
        <dbReference type="ARBA" id="ARBA00022741"/>
    </source>
</evidence>
<feature type="region of interest" description="Disordered" evidence="9">
    <location>
        <begin position="594"/>
        <end position="667"/>
    </location>
</feature>
<dbReference type="InterPro" id="IPR000719">
    <property type="entry name" value="Prot_kinase_dom"/>
</dbReference>
<keyword evidence="12" id="KW-0418">Kinase</keyword>
<keyword evidence="4 8" id="KW-0547">Nucleotide-binding</keyword>
<reference evidence="12 13" key="1">
    <citation type="submission" date="2024-01" db="EMBL/GenBank/DDBJ databases">
        <title>Complete genome of Cladobotryum mycophilum ATHUM6906.</title>
        <authorList>
            <person name="Christinaki A.C."/>
            <person name="Myridakis A.I."/>
            <person name="Kouvelis V.N."/>
        </authorList>
    </citation>
    <scope>NUCLEOTIDE SEQUENCE [LARGE SCALE GENOMIC DNA]</scope>
    <source>
        <strain evidence="12 13">ATHUM6906</strain>
    </source>
</reference>
<evidence type="ECO:0000313" key="13">
    <source>
        <dbReference type="Proteomes" id="UP001338125"/>
    </source>
</evidence>
<feature type="region of interest" description="Disordered" evidence="9">
    <location>
        <begin position="40"/>
        <end position="59"/>
    </location>
</feature>
<proteinExistence type="inferred from homology"/>
<dbReference type="InterPro" id="IPR008271">
    <property type="entry name" value="Ser/Thr_kinase_AS"/>
</dbReference>
<keyword evidence="13" id="KW-1185">Reference proteome</keyword>
<dbReference type="PROSITE" id="PS00108">
    <property type="entry name" value="PROTEIN_KINASE_ST"/>
    <property type="match status" value="1"/>
</dbReference>
<evidence type="ECO:0000256" key="8">
    <source>
        <dbReference type="PROSITE-ProRule" id="PRU10141"/>
    </source>
</evidence>
<comment type="subcellular location">
    <subcellularLocation>
        <location evidence="1">Preautophagosomal structure membrane</location>
        <topology evidence="1">Peripheral membrane protein</topology>
    </subcellularLocation>
</comment>
<keyword evidence="3" id="KW-0813">Transport</keyword>
<evidence type="ECO:0000256" key="5">
    <source>
        <dbReference type="ARBA" id="ARBA00022840"/>
    </source>
</evidence>
<evidence type="ECO:0000256" key="1">
    <source>
        <dbReference type="ARBA" id="ARBA00004623"/>
    </source>
</evidence>
<dbReference type="InterPro" id="IPR045269">
    <property type="entry name" value="Atg1-like"/>
</dbReference>
<sequence>MANNLTLPVFEVHANFNQDFVTNPFHAKFCIHDEIEEVLPDPWGDPSQPRNREPRSPVKTPVLRIYPQHMPKNPEDGWVFGSDRDSCDILLDEGHARGVSSKQFAIQIEQDILFIKNISKHGTRIKFSVEESMYIRMVSERVLGDWAEISFGFLTLRLRVPNPSSHDEEPGLPYYYEEELGRGSGGCVYRAIHKVTGDVCVVKRYFHHDLAVDEVSALLKIKHENIVKLHAYYTEPKPELFMEYISGNNLRSEQQLQPLNLHEFKMAMSQMLDALSHIHEQNITHRDLKPENIIVQSRKPLHVKIIDFNVSSRKVFMNDFAGTSCYIAPEITAGEFYTNKADIWSLGIMALEMLGSIRPTDTKSAPLLVREFSLRWQKHPDAVDFISSLLHEDQYKRPYAPEAHKHKFLEICKSDDTISLPLTSESWGFSSRFPRFQEVGTFTGDSLYSAQTSVSCKDAHASIQEPPTSSVLSSIESPSTRIPPPTIIEPAPGNEDDAGADSPEASPNSPYHKESRSSSDQNNKGDSLHNRPISSPKETAQISTFEYTSPVSSILASQSVYSQVISPHHIALLKAVFVVLPNPTRKQYLELAKQVSSTAEYVKPPPQRATKGKGKRHGSRVPSGSAVSQQDDSNEPLPNPGQSSRPGPSERELRAMRRAQQKARAQL</sequence>
<dbReference type="EMBL" id="JAVFKD010000012">
    <property type="protein sequence ID" value="KAK5993881.1"/>
    <property type="molecule type" value="Genomic_DNA"/>
</dbReference>
<feature type="binding site" evidence="8">
    <location>
        <position position="203"/>
    </location>
    <ligand>
        <name>ATP</name>
        <dbReference type="ChEBI" id="CHEBI:30616"/>
    </ligand>
</feature>
<keyword evidence="12" id="KW-0808">Transferase</keyword>
<feature type="compositionally biased region" description="Basic residues" evidence="9">
    <location>
        <begin position="610"/>
        <end position="619"/>
    </location>
</feature>
<keyword evidence="5 8" id="KW-0067">ATP-binding</keyword>
<feature type="domain" description="FHA" evidence="10">
    <location>
        <begin position="78"/>
        <end position="130"/>
    </location>
</feature>
<dbReference type="PROSITE" id="PS50011">
    <property type="entry name" value="PROTEIN_KINASE_DOM"/>
    <property type="match status" value="1"/>
</dbReference>
<dbReference type="SMART" id="SM00220">
    <property type="entry name" value="S_TKc"/>
    <property type="match status" value="1"/>
</dbReference>
<feature type="region of interest" description="Disordered" evidence="9">
    <location>
        <begin position="459"/>
        <end position="538"/>
    </location>
</feature>
<dbReference type="Pfam" id="PF00069">
    <property type="entry name" value="Pkinase"/>
    <property type="match status" value="1"/>
</dbReference>
<dbReference type="PROSITE" id="PS50006">
    <property type="entry name" value="FHA_DOMAIN"/>
    <property type="match status" value="1"/>
</dbReference>
<dbReference type="PROSITE" id="PS00107">
    <property type="entry name" value="PROTEIN_KINASE_ATP"/>
    <property type="match status" value="1"/>
</dbReference>
<comment type="caution">
    <text evidence="12">The sequence shown here is derived from an EMBL/GenBank/DDBJ whole genome shotgun (WGS) entry which is preliminary data.</text>
</comment>
<dbReference type="Gene3D" id="2.60.200.20">
    <property type="match status" value="1"/>
</dbReference>
<dbReference type="InterPro" id="IPR017441">
    <property type="entry name" value="Protein_kinase_ATP_BS"/>
</dbReference>
<gene>
    <name evidence="12" type="ORF">PT974_07318</name>
</gene>
<dbReference type="InterPro" id="IPR008984">
    <property type="entry name" value="SMAD_FHA_dom_sf"/>
</dbReference>
<dbReference type="CDD" id="cd00180">
    <property type="entry name" value="PKc"/>
    <property type="match status" value="1"/>
</dbReference>
<protein>
    <recommendedName>
        <fullName evidence="7">Autophagy-related protein 1</fullName>
    </recommendedName>
</protein>
<dbReference type="GO" id="GO:0016301">
    <property type="term" value="F:kinase activity"/>
    <property type="evidence" value="ECO:0007669"/>
    <property type="project" value="UniProtKB-KW"/>
</dbReference>
<accession>A0ABR0SNX1</accession>
<name>A0ABR0SNX1_9HYPO</name>
<evidence type="ECO:0000256" key="7">
    <source>
        <dbReference type="ARBA" id="ARBA00030237"/>
    </source>
</evidence>
<evidence type="ECO:0000259" key="10">
    <source>
        <dbReference type="PROSITE" id="PS50006"/>
    </source>
</evidence>